<comment type="subcellular location">
    <subcellularLocation>
        <location evidence="1">Cytoplasm</location>
    </subcellularLocation>
</comment>
<keyword evidence="3" id="KW-0677">Repeat</keyword>
<dbReference type="GO" id="GO:0036503">
    <property type="term" value="P:ERAD pathway"/>
    <property type="evidence" value="ECO:0007669"/>
    <property type="project" value="TreeGrafter"/>
</dbReference>
<feature type="domain" description="Proteasome component Ecm29 N-terminal" evidence="5">
    <location>
        <begin position="15"/>
        <end position="536"/>
    </location>
</feature>
<keyword evidence="8" id="KW-1185">Reference proteome</keyword>
<evidence type="ECO:0000256" key="2">
    <source>
        <dbReference type="ARBA" id="ARBA00022490"/>
    </source>
</evidence>
<evidence type="ECO:0000259" key="6">
    <source>
        <dbReference type="Pfam" id="PF24492"/>
    </source>
</evidence>
<evidence type="ECO:0000256" key="3">
    <source>
        <dbReference type="ARBA" id="ARBA00022737"/>
    </source>
</evidence>
<evidence type="ECO:0000256" key="1">
    <source>
        <dbReference type="ARBA" id="ARBA00004496"/>
    </source>
</evidence>
<evidence type="ECO:0000256" key="4">
    <source>
        <dbReference type="ARBA" id="ARBA00022942"/>
    </source>
</evidence>
<dbReference type="SUPFAM" id="SSF48371">
    <property type="entry name" value="ARM repeat"/>
    <property type="match status" value="2"/>
</dbReference>
<dbReference type="PANTHER" id="PTHR23346:SF19">
    <property type="entry name" value="PROTEASOME ADAPTER AND SCAFFOLD PROTEIN ECM29"/>
    <property type="match status" value="1"/>
</dbReference>
<dbReference type="GO" id="GO:0043248">
    <property type="term" value="P:proteasome assembly"/>
    <property type="evidence" value="ECO:0007669"/>
    <property type="project" value="InterPro"/>
</dbReference>
<dbReference type="GO" id="GO:0000502">
    <property type="term" value="C:proteasome complex"/>
    <property type="evidence" value="ECO:0007669"/>
    <property type="project" value="UniProtKB-KW"/>
</dbReference>
<dbReference type="InterPro" id="IPR016024">
    <property type="entry name" value="ARM-type_fold"/>
</dbReference>
<dbReference type="InterPro" id="IPR055443">
    <property type="entry name" value="HEAT_ECM29"/>
</dbReference>
<dbReference type="GO" id="GO:0005737">
    <property type="term" value="C:cytoplasm"/>
    <property type="evidence" value="ECO:0007669"/>
    <property type="project" value="UniProtKB-SubCell"/>
</dbReference>
<accession>A0A7C8MHB1</accession>
<proteinExistence type="predicted"/>
<evidence type="ECO:0000313" key="8">
    <source>
        <dbReference type="Proteomes" id="UP000481861"/>
    </source>
</evidence>
<dbReference type="Pfam" id="PF23731">
    <property type="entry name" value="ARM_ECM29_C"/>
    <property type="match status" value="1"/>
</dbReference>
<dbReference type="PANTHER" id="PTHR23346">
    <property type="entry name" value="TRANSLATIONAL ACTIVATOR GCN1-RELATED"/>
    <property type="match status" value="1"/>
</dbReference>
<dbReference type="GO" id="GO:0060090">
    <property type="term" value="F:molecular adaptor activity"/>
    <property type="evidence" value="ECO:0007669"/>
    <property type="project" value="InterPro"/>
</dbReference>
<dbReference type="Pfam" id="PF24492">
    <property type="entry name" value="HEAT_ECM29"/>
    <property type="match status" value="1"/>
</dbReference>
<keyword evidence="4 7" id="KW-0647">Proteasome</keyword>
<feature type="domain" description="Proteasome adapter and scaffold protein ECM29 HEAT-repeat" evidence="6">
    <location>
        <begin position="1333"/>
        <end position="1494"/>
    </location>
</feature>
<dbReference type="Gene3D" id="1.25.10.10">
    <property type="entry name" value="Leucine-rich Repeat Variant"/>
    <property type="match status" value="3"/>
</dbReference>
<evidence type="ECO:0000259" key="5">
    <source>
        <dbReference type="Pfam" id="PF13001"/>
    </source>
</evidence>
<dbReference type="OrthoDB" id="16066at2759"/>
<dbReference type="InterPro" id="IPR011989">
    <property type="entry name" value="ARM-like"/>
</dbReference>
<gene>
    <name evidence="7" type="ORF">BDV95DRAFT_561635</name>
</gene>
<organism evidence="7 8">
    <name type="scientific">Massariosphaeria phaeospora</name>
    <dbReference type="NCBI Taxonomy" id="100035"/>
    <lineage>
        <taxon>Eukaryota</taxon>
        <taxon>Fungi</taxon>
        <taxon>Dikarya</taxon>
        <taxon>Ascomycota</taxon>
        <taxon>Pezizomycotina</taxon>
        <taxon>Dothideomycetes</taxon>
        <taxon>Pleosporomycetidae</taxon>
        <taxon>Pleosporales</taxon>
        <taxon>Pleosporales incertae sedis</taxon>
        <taxon>Massariosphaeria</taxon>
    </lineage>
</organism>
<keyword evidence="2" id="KW-0963">Cytoplasm</keyword>
<reference evidence="7 8" key="1">
    <citation type="submission" date="2020-01" db="EMBL/GenBank/DDBJ databases">
        <authorList>
            <consortium name="DOE Joint Genome Institute"/>
            <person name="Haridas S."/>
            <person name="Albert R."/>
            <person name="Binder M."/>
            <person name="Bloem J."/>
            <person name="Labutti K."/>
            <person name="Salamov A."/>
            <person name="Andreopoulos B."/>
            <person name="Baker S.E."/>
            <person name="Barry K."/>
            <person name="Bills G."/>
            <person name="Bluhm B.H."/>
            <person name="Cannon C."/>
            <person name="Castanera R."/>
            <person name="Culley D.E."/>
            <person name="Daum C."/>
            <person name="Ezra D."/>
            <person name="Gonzalez J.B."/>
            <person name="Henrissat B."/>
            <person name="Kuo A."/>
            <person name="Liang C."/>
            <person name="Lipzen A."/>
            <person name="Lutzoni F."/>
            <person name="Magnuson J."/>
            <person name="Mondo S."/>
            <person name="Nolan M."/>
            <person name="Ohm R."/>
            <person name="Pangilinan J."/>
            <person name="Park H.-J.H."/>
            <person name="Ramirez L."/>
            <person name="Alfaro M."/>
            <person name="Sun H."/>
            <person name="Tritt A."/>
            <person name="Yoshinaga Y."/>
            <person name="Zwiers L.-H.L."/>
            <person name="Turgeon B.G."/>
            <person name="Goodwin S.B."/>
            <person name="Spatafora J.W."/>
            <person name="Crous P.W."/>
            <person name="Grigoriev I.V."/>
        </authorList>
    </citation>
    <scope>NUCLEOTIDE SEQUENCE [LARGE SCALE GENOMIC DNA]</scope>
    <source>
        <strain evidence="7 8">CBS 611.86</strain>
    </source>
</reference>
<sequence length="1871" mass="207641">MASDPAVEAKELALIAKVEMRIALADTEKKLEHLLKLYLAPLLLKLGSESVAVRNKVISVCQHVNTRIKSQDIKLPVAALLKQFKENAHVPLIRHFDILYVQQGISRLPLSDRLELLPILIQGIAADYNKSAQHASQLFHLILRLLTHFKLPPRGSKEDDELRSTLGLNEEDATFLSRWFGKLILLTILRQTSSETGPSPRCPGLSVEEYKFLTLQGKPEAWDPTADTGLNLPDSKALVTRFLASGLFKDDERFLPALYASADTNSRISEAGEDVLKRALLSKNLEDPKLVETLLELYFGSSASDGAMPVRVPLRIKILTILSKSVASTAYPKQIADIVEDGLLSPELNPASRSGAGREASRMRSAIFSVVNFVARRGSPGDLSTIAESLVGNLKGFIVDQGWPKADHDQDLELRGYGYETIGLLAKASPENLLIEPTLNLLEWLFRSLREDGSGKDVAVSIEEALSSVLGAFAKPFDSSIRRKFRQTLLKYTSSSQTDNSDTDQFSRSTRYVATRFANRCLPYNDVLARWIDVLAISGRSNERHEVVEEGKKGLDPYWFSMSNSTPGIHREQQELSFPDLDQLVHFIFVQQGEHEDDMDIDDGGDVVRQVQQFHQQFSDTLPVIITFCSEIAMHAALSEKNIREEVSEDWGRKLETMMSTDVRARQAFRAYAATESHGRSLAIILRASFDRLTRDDVGDVGDIGTTFVCLLSLCSETIWVQAGLLREFRALESSIMSNNPNRRIAAAHAYGLLASHKECDGESVKKSQTRFFDKIKQWKTAVGGEVNQISGIVVALGYLLSRTHWRYSDVGWSEHPVHQLLETVLDMLHTSTDNTFKNAAFLCIDQLSLFSVITPSTITKHSRFQEVVDKIYDSAKTGTTSAILALGHLSMITEENNDDSAEQSTDYKYIEDKLHELHEVRQPEVQFSVGEALSCFAVGWDSKALTAELDIEHPEQQHDPWDAPLTAPTGPSRQSTLATVLEKTLKGCRQTKPSLKKASVIWLLCLLQYCGHRPEIQNFLPQCQTAFKLCLSDRDEVVQEAASRGLGLVYEKGDRQLKDDLVRDLVGSFSDNKSKMSGTVSEDTQLFEPGALPTGDGSVTTYKDILSLASEVGDSSLVYRFMSLASNNSIWSSRAAFGRFGLSNIFSDSSVDGYLAENPKLYPKLYRYRFDPNPNVQRSMNDIWNALVKDSSATIDKHFDAIMDDLLTSILTKEWRVRQASCAAVADLVQGRNIEKYEKYLSDIWDKCFKVLDDIKESVRAAAASLARVLTGILTRSLEAGDSSLKNAGAMLSRVLPFLLSSSGLESSAEEVRIFAVHTLLQIVKKSNAKTLNPHSPELVERLLGLLSSLEPEAVNYIHLNASKYNLTEQKVDDMRLQSVRSSPLTESIERCLDLADADTMKELGPRIEVAMKNAVGLPSKVGCSRVLVTLSTRHNFLFKPYADGFLKLIQKYVHDRNDTVSSSYAAAAGYVARLASDKQLLATISFCHKLYFESDNDKSRLSSGDIILSISKNAADRFTSLSSEILPFIFLGKHDSHDDVKRLFGDTWSDNVAGSRAVLLYLKEIVALADSHLESPKWVLKHTAAKTIADTVTSVTTGSEQISKSNAQIIWPALDKAMGGKTWDGKEIVLEAFVRFVERGQSLWKENTKISKQIEKVAVREAKRQNKAYRPFALEALGNTARAREDLELSNTAMEVVEGALQELLGEDDEGEKMDVDGGEVMKDLALKEKTLSACISLLLNILNPSKLSPAELSKRLSAIIPLIAKANSTHAKDVHLKTFTSFKSLFERLPSNTPLTDAQTKSALEKILFDPSFEGLPEAMRMKRAEALVAIAKVPDCAWIVEKMKPEVEGQERSAAVRGVLAKAGKQE</sequence>
<name>A0A7C8MHB1_9PLEO</name>
<protein>
    <submittedName>
        <fullName evidence="7">Proteasome stabiliser-domain-containing protein</fullName>
    </submittedName>
</protein>
<dbReference type="Pfam" id="PF13001">
    <property type="entry name" value="ECM29_N"/>
    <property type="match status" value="1"/>
</dbReference>
<dbReference type="InterPro" id="IPR024372">
    <property type="entry name" value="Ecm29_N"/>
</dbReference>
<dbReference type="Proteomes" id="UP000481861">
    <property type="component" value="Unassembled WGS sequence"/>
</dbReference>
<dbReference type="GO" id="GO:0005634">
    <property type="term" value="C:nucleus"/>
    <property type="evidence" value="ECO:0007669"/>
    <property type="project" value="TreeGrafter"/>
</dbReference>
<dbReference type="EMBL" id="JAADJZ010000003">
    <property type="protein sequence ID" value="KAF2876821.1"/>
    <property type="molecule type" value="Genomic_DNA"/>
</dbReference>
<evidence type="ECO:0000313" key="7">
    <source>
        <dbReference type="EMBL" id="KAF2876821.1"/>
    </source>
</evidence>
<comment type="caution">
    <text evidence="7">The sequence shown here is derived from an EMBL/GenBank/DDBJ whole genome shotgun (WGS) entry which is preliminary data.</text>
</comment>